<dbReference type="InterPro" id="IPR036374">
    <property type="entry name" value="OxRdtase_Mopterin-bd_sf"/>
</dbReference>
<organism evidence="2 3">
    <name type="scientific">Candidatus Marinarcus aquaticus</name>
    <dbReference type="NCBI Taxonomy" id="2044504"/>
    <lineage>
        <taxon>Bacteria</taxon>
        <taxon>Pseudomonadati</taxon>
        <taxon>Campylobacterota</taxon>
        <taxon>Epsilonproteobacteria</taxon>
        <taxon>Campylobacterales</taxon>
        <taxon>Arcobacteraceae</taxon>
        <taxon>Candidatus Marinarcus</taxon>
    </lineage>
</organism>
<dbReference type="EMBL" id="PDKN01000001">
    <property type="protein sequence ID" value="RXJ60909.1"/>
    <property type="molecule type" value="Genomic_DNA"/>
</dbReference>
<evidence type="ECO:0000313" key="2">
    <source>
        <dbReference type="EMBL" id="RXJ60909.1"/>
    </source>
</evidence>
<feature type="chain" id="PRO_5020587530" description="Oxidoreductase molybdopterin-binding domain-containing protein" evidence="1">
    <location>
        <begin position="17"/>
        <end position="157"/>
    </location>
</feature>
<sequence length="157" mass="17893">MKLIFTFFLLALWAFSATLSVDGVVKHKFELNKESFFKLPQTQLKEVDVVCSSGEVKQEPKKVSGVLLMQLLQKAGIDIQSKKKLNQVSILTTAMDNYAVAFSYNELFNTDIGNSVIVVYENESFSLYSQKDFLTGPRHVYALENIQVQYLKRTHND</sequence>
<dbReference type="SUPFAM" id="SSF56524">
    <property type="entry name" value="Oxidoreductase molybdopterin-binding domain"/>
    <property type="match status" value="1"/>
</dbReference>
<protein>
    <recommendedName>
        <fullName evidence="4">Oxidoreductase molybdopterin-binding domain-containing protein</fullName>
    </recommendedName>
</protein>
<comment type="caution">
    <text evidence="2">The sequence shown here is derived from an EMBL/GenBank/DDBJ whole genome shotgun (WGS) entry which is preliminary data.</text>
</comment>
<evidence type="ECO:0008006" key="4">
    <source>
        <dbReference type="Google" id="ProtNLM"/>
    </source>
</evidence>
<dbReference type="Proteomes" id="UP000290657">
    <property type="component" value="Unassembled WGS sequence"/>
</dbReference>
<evidence type="ECO:0000313" key="3">
    <source>
        <dbReference type="Proteomes" id="UP000290657"/>
    </source>
</evidence>
<feature type="signal peptide" evidence="1">
    <location>
        <begin position="1"/>
        <end position="16"/>
    </location>
</feature>
<accession>A0A4Q0XX80</accession>
<keyword evidence="1" id="KW-0732">Signal</keyword>
<dbReference type="RefSeq" id="WP_128995045.1">
    <property type="nucleotide sequence ID" value="NZ_PDKN01000001.1"/>
</dbReference>
<dbReference type="AlphaFoldDB" id="A0A4Q0XX80"/>
<dbReference type="OrthoDB" id="5366082at2"/>
<reference evidence="2 3" key="1">
    <citation type="submission" date="2017-10" db="EMBL/GenBank/DDBJ databases">
        <title>Genomics of the genus Arcobacter.</title>
        <authorList>
            <person name="Perez-Cataluna A."/>
            <person name="Figueras M.J."/>
        </authorList>
    </citation>
    <scope>NUCLEOTIDE SEQUENCE [LARGE SCALE GENOMIC DNA]</scope>
    <source>
        <strain evidence="2 3">CECT 8987</strain>
    </source>
</reference>
<proteinExistence type="predicted"/>
<dbReference type="Gene3D" id="3.90.420.10">
    <property type="entry name" value="Oxidoreductase, molybdopterin-binding domain"/>
    <property type="match status" value="1"/>
</dbReference>
<gene>
    <name evidence="2" type="ORF">CRV04_02540</name>
</gene>
<keyword evidence="3" id="KW-1185">Reference proteome</keyword>
<name>A0A4Q0XX80_9BACT</name>
<evidence type="ECO:0000256" key="1">
    <source>
        <dbReference type="SAM" id="SignalP"/>
    </source>
</evidence>